<keyword evidence="2" id="KW-0812">Transmembrane</keyword>
<feature type="region of interest" description="Disordered" evidence="5">
    <location>
        <begin position="433"/>
        <end position="516"/>
    </location>
</feature>
<dbReference type="Pfam" id="PF16746">
    <property type="entry name" value="BAR_3"/>
    <property type="match status" value="1"/>
</dbReference>
<reference evidence="8 9" key="1">
    <citation type="submission" date="2019-01" db="EMBL/GenBank/DDBJ databases">
        <title>Intercellular communication is required for trap formation in the nematode-trapping fungus Duddingtonia flagrans.</title>
        <authorList>
            <person name="Youssar L."/>
            <person name="Wernet V."/>
            <person name="Hensel N."/>
            <person name="Hildebrandt H.-G."/>
            <person name="Fischer R."/>
        </authorList>
    </citation>
    <scope>NUCLEOTIDE SEQUENCE [LARGE SCALE GENOMIC DNA]</scope>
    <source>
        <strain evidence="8 9">CBS H-5679</strain>
    </source>
</reference>
<dbReference type="PROSITE" id="PS50003">
    <property type="entry name" value="PH_DOMAIN"/>
    <property type="match status" value="1"/>
</dbReference>
<feature type="domain" description="PH" evidence="6">
    <location>
        <begin position="295"/>
        <end position="400"/>
    </location>
</feature>
<dbReference type="Proteomes" id="UP000283090">
    <property type="component" value="Unassembled WGS sequence"/>
</dbReference>
<dbReference type="SUPFAM" id="SSF50729">
    <property type="entry name" value="PH domain-like"/>
    <property type="match status" value="1"/>
</dbReference>
<feature type="compositionally biased region" description="Low complexity" evidence="5">
    <location>
        <begin position="436"/>
        <end position="448"/>
    </location>
</feature>
<evidence type="ECO:0000313" key="8">
    <source>
        <dbReference type="EMBL" id="RVD82978.1"/>
    </source>
</evidence>
<feature type="region of interest" description="Disordered" evidence="5">
    <location>
        <begin position="569"/>
        <end position="593"/>
    </location>
</feature>
<dbReference type="RefSeq" id="XP_067488522.1">
    <property type="nucleotide sequence ID" value="XM_067636958.1"/>
</dbReference>
<dbReference type="GeneID" id="93589694"/>
<feature type="compositionally biased region" description="Polar residues" evidence="5">
    <location>
        <begin position="506"/>
        <end position="516"/>
    </location>
</feature>
<dbReference type="InterPro" id="IPR031968">
    <property type="entry name" value="VASt"/>
</dbReference>
<dbReference type="SUPFAM" id="SSF103657">
    <property type="entry name" value="BAR/IMD domain-like"/>
    <property type="match status" value="1"/>
</dbReference>
<dbReference type="InterPro" id="IPR001849">
    <property type="entry name" value="PH_domain"/>
</dbReference>
<dbReference type="GO" id="GO:0005737">
    <property type="term" value="C:cytoplasm"/>
    <property type="evidence" value="ECO:0007669"/>
    <property type="project" value="InterPro"/>
</dbReference>
<dbReference type="STRING" id="97331.A0A436ZVI7"/>
<feature type="domain" description="VASt" evidence="7">
    <location>
        <begin position="851"/>
        <end position="1014"/>
    </location>
</feature>
<keyword evidence="4" id="KW-0472">Membrane</keyword>
<organism evidence="8 9">
    <name type="scientific">Arthrobotrys flagrans</name>
    <name type="common">Nematode-trapping fungus</name>
    <name type="synonym">Trichothecium flagrans</name>
    <dbReference type="NCBI Taxonomy" id="97331"/>
    <lineage>
        <taxon>Eukaryota</taxon>
        <taxon>Fungi</taxon>
        <taxon>Dikarya</taxon>
        <taxon>Ascomycota</taxon>
        <taxon>Pezizomycotina</taxon>
        <taxon>Orbiliomycetes</taxon>
        <taxon>Orbiliales</taxon>
        <taxon>Orbiliaceae</taxon>
        <taxon>Arthrobotrys</taxon>
    </lineage>
</organism>
<dbReference type="PROSITE" id="PS51778">
    <property type="entry name" value="VAST"/>
    <property type="match status" value="1"/>
</dbReference>
<dbReference type="Pfam" id="PF00169">
    <property type="entry name" value="PH"/>
    <property type="match status" value="1"/>
</dbReference>
<dbReference type="InterPro" id="IPR011993">
    <property type="entry name" value="PH-like_dom_sf"/>
</dbReference>
<evidence type="ECO:0000256" key="1">
    <source>
        <dbReference type="ARBA" id="ARBA00004370"/>
    </source>
</evidence>
<comment type="subcellular location">
    <subcellularLocation>
        <location evidence="1">Membrane</location>
    </subcellularLocation>
</comment>
<feature type="compositionally biased region" description="Polar residues" evidence="5">
    <location>
        <begin position="483"/>
        <end position="495"/>
    </location>
</feature>
<accession>A0A436ZVI7</accession>
<dbReference type="InterPro" id="IPR042067">
    <property type="entry name" value="Sip3_PH"/>
</dbReference>
<proteinExistence type="predicted"/>
<dbReference type="InterPro" id="IPR004148">
    <property type="entry name" value="BAR_dom"/>
</dbReference>
<sequence>MAIPLSLIPVNLKESALDSPTFRANVIHFCEQVDTVEKWLEGYIRSMLKVVQEIGGLEEALAATFSQSMPSLISESILDHDYSLLAIELLAEAGRDFWSIAISYSKRMQPQMIEPLSEFLRNDVRQFKECKRVFEASQQRYDVLLQRYAGQSKGKEASALREDAFQLHESRKTYIRASFDFCVKAPELRAGLDRIITRITTDLWREQLRHRKGFSLGVDRYESTMDRIRCWSDSMETSAKIFKQELALARKDMEEQARHVTKPSRELDDYSSSTVPFLTTRGKESAAPILKDNETIEKQGWLFIRSATGKQGARSIWVRRWCFVKDGIFGSLVLQGQGAKGSGVEETEKIGLLLCNVKPAFQEDRRFCFEIKTKDNSILLQAETQQELSTWLNVFEAAKRAAVLTSSGTTSAFAISLPSAEFASTQTLRLNESEKSSSLSISSPEQVSRASADMGKRAPVAIDDVTSTSQTSRLGQILEIPSRKNTNLNPSQTVSGDRKSMPGSASKGSNISDGRTSLSLAPKTLVNLPMSTSLSNQALAASTTFDRAATLPGGLMANSWGTSNWGLSSRYDEATSKQPDQAREKANPAPPMPPSIDTSGVVHGHRKAVSLDLDSQVSAIPQTNPPTKINYYPTNYPDELRQHDAQFRILFSDVPRNEVVLLVFRATWKPNDAQEFPGRAFVTSTAMYFYSHYLGLVLVNQIRLQFITDVQVIPGKTSDLLRLHLKEVEELGPLSDEDIAVTTFLEPIWVLQRRLRYLVNLTTMEKQPSLYEVIDNLTQMENEPQQSPTSDSWEEISLGEGLEDISLKTNPTSHRHRSMRQIVEKVVGIQAGGSQTQTLATLPFTFVPPANTVNTFSQTFPISAKSLFCLLFGDRSKVFNLLYSKRRSSELILSPWVTFGDNGGKRTLYYTNKHGYSLNDSQTIQALEENRYYTVLDEKYAWMIPSAKALTLETTIVITQISKSSSNISLWINIKWLKEPLIWKDAISNHAWQILQEDSQDLAAILSNEANILGVGAKLFRITSQYGQVTINQDSTNFAVPKTIPYVPPSSIMPEATYNDFAVRYLTELAYKLVGTLLQGLSIASTGAFRFLRLNLILLGALGISVLLNLVVSVGTVKELWHNRAALSYVESIGVVPSSTMKRSITLQELELATQFNAPRFHAKNGQCFQKFLNAHAFADEIEVGYQNQFVFPGKLELARRRLGTYRHDILVTLSLINSLEKSVLMSEWELWVWKERSRCRQARNAFRNSTIFEDRAYGDKSASIDAYCRSCEAQVAVDPVNENNGSQQLFQDLNDGIEQLRHESVVFESRVLLDKLIGIPPAFRM</sequence>
<keyword evidence="3" id="KW-1133">Transmembrane helix</keyword>
<feature type="compositionally biased region" description="Polar residues" evidence="5">
    <location>
        <begin position="465"/>
        <end position="474"/>
    </location>
</feature>
<evidence type="ECO:0008006" key="10">
    <source>
        <dbReference type="Google" id="ProtNLM"/>
    </source>
</evidence>
<dbReference type="VEuPathDB" id="FungiDB:DFL_007383"/>
<feature type="compositionally biased region" description="Basic and acidic residues" evidence="5">
    <location>
        <begin position="570"/>
        <end position="586"/>
    </location>
</feature>
<dbReference type="EMBL" id="SAEB01000009">
    <property type="protein sequence ID" value="RVD82978.1"/>
    <property type="molecule type" value="Genomic_DNA"/>
</dbReference>
<comment type="caution">
    <text evidence="8">The sequence shown here is derived from an EMBL/GenBank/DDBJ whole genome shotgun (WGS) entry which is preliminary data.</text>
</comment>
<dbReference type="Gene3D" id="2.30.29.30">
    <property type="entry name" value="Pleckstrin-homology domain (PH domain)/Phosphotyrosine-binding domain (PTB)"/>
    <property type="match status" value="1"/>
</dbReference>
<keyword evidence="9" id="KW-1185">Reference proteome</keyword>
<dbReference type="Gene3D" id="1.20.1270.60">
    <property type="entry name" value="Arfaptin homology (AH) domain/BAR domain"/>
    <property type="match status" value="1"/>
</dbReference>
<dbReference type="SMART" id="SM00233">
    <property type="entry name" value="PH"/>
    <property type="match status" value="1"/>
</dbReference>
<dbReference type="InterPro" id="IPR039463">
    <property type="entry name" value="Sip3/Lam1_BAR"/>
</dbReference>
<dbReference type="CDD" id="cd07609">
    <property type="entry name" value="BAR_SIP3_fungi"/>
    <property type="match status" value="1"/>
</dbReference>
<evidence type="ECO:0000259" key="7">
    <source>
        <dbReference type="PROSITE" id="PS51778"/>
    </source>
</evidence>
<evidence type="ECO:0000313" key="9">
    <source>
        <dbReference type="Proteomes" id="UP000283090"/>
    </source>
</evidence>
<dbReference type="OrthoDB" id="10070851at2759"/>
<gene>
    <name evidence="8" type="ORF">DFL_007383</name>
</gene>
<dbReference type="CDD" id="cd13280">
    <property type="entry name" value="PH_SIP3"/>
    <property type="match status" value="1"/>
</dbReference>
<protein>
    <recommendedName>
        <fullName evidence="10">SNF1-interacting protein</fullName>
    </recommendedName>
</protein>
<evidence type="ECO:0000259" key="6">
    <source>
        <dbReference type="PROSITE" id="PS50003"/>
    </source>
</evidence>
<dbReference type="GO" id="GO:0016020">
    <property type="term" value="C:membrane"/>
    <property type="evidence" value="ECO:0007669"/>
    <property type="project" value="UniProtKB-SubCell"/>
</dbReference>
<dbReference type="InterPro" id="IPR027267">
    <property type="entry name" value="AH/BAR_dom_sf"/>
</dbReference>
<evidence type="ECO:0000256" key="4">
    <source>
        <dbReference type="ARBA" id="ARBA00023136"/>
    </source>
</evidence>
<dbReference type="Pfam" id="PF16016">
    <property type="entry name" value="VASt"/>
    <property type="match status" value="1"/>
</dbReference>
<name>A0A436ZVI7_ARTFL</name>
<evidence type="ECO:0000256" key="3">
    <source>
        <dbReference type="ARBA" id="ARBA00022989"/>
    </source>
</evidence>
<dbReference type="PANTHER" id="PTHR14248">
    <property type="entry name" value="CYCLIN Y, ISOFORM A"/>
    <property type="match status" value="1"/>
</dbReference>
<evidence type="ECO:0000256" key="2">
    <source>
        <dbReference type="ARBA" id="ARBA00022692"/>
    </source>
</evidence>
<evidence type="ECO:0000256" key="5">
    <source>
        <dbReference type="SAM" id="MobiDB-lite"/>
    </source>
</evidence>